<organism evidence="2 3">
    <name type="scientific">Streptomyces venetus</name>
    <dbReference type="NCBI Taxonomy" id="1701086"/>
    <lineage>
        <taxon>Bacteria</taxon>
        <taxon>Bacillati</taxon>
        <taxon>Actinomycetota</taxon>
        <taxon>Actinomycetes</taxon>
        <taxon>Kitasatosporales</taxon>
        <taxon>Streptomycetaceae</taxon>
        <taxon>Streptomyces</taxon>
    </lineage>
</organism>
<dbReference type="RefSeq" id="WP_345661529.1">
    <property type="nucleotide sequence ID" value="NZ_BAABET010000003.1"/>
</dbReference>
<accession>A0ABP8FMF4</accession>
<evidence type="ECO:0000313" key="3">
    <source>
        <dbReference type="Proteomes" id="UP001501115"/>
    </source>
</evidence>
<name>A0ABP8FMF4_9ACTN</name>
<gene>
    <name evidence="2" type="ORF">GCM10023086_25700</name>
</gene>
<reference evidence="3" key="1">
    <citation type="journal article" date="2019" name="Int. J. Syst. Evol. Microbiol.">
        <title>The Global Catalogue of Microorganisms (GCM) 10K type strain sequencing project: providing services to taxonomists for standard genome sequencing and annotation.</title>
        <authorList>
            <consortium name="The Broad Institute Genomics Platform"/>
            <consortium name="The Broad Institute Genome Sequencing Center for Infectious Disease"/>
            <person name="Wu L."/>
            <person name="Ma J."/>
        </authorList>
    </citation>
    <scope>NUCLEOTIDE SEQUENCE [LARGE SCALE GENOMIC DNA]</scope>
    <source>
        <strain evidence="3">JCM 31290</strain>
    </source>
</reference>
<sequence length="213" mass="21606">MPRHARGRSRDPRKVRLLALAGTVAVCAIALPLAVASGSVDSGSRVHSERPAGEVGAGGGPVSGSVREGVRPSRPSPSPADGKAPSAVTGLPTLGQGLATAVRCGPELSSPDGIEAQTCVVTQGADTWARTYYRNATGRALDAVLSLMGPGARTVRMTCAVGPEDEPRTCETPREPARGDLAAHTAVAEFARRAGEGPLLLRSGSNSPVEAGS</sequence>
<evidence type="ECO:0000256" key="1">
    <source>
        <dbReference type="SAM" id="MobiDB-lite"/>
    </source>
</evidence>
<proteinExistence type="predicted"/>
<comment type="caution">
    <text evidence="2">The sequence shown here is derived from an EMBL/GenBank/DDBJ whole genome shotgun (WGS) entry which is preliminary data.</text>
</comment>
<protein>
    <submittedName>
        <fullName evidence="2">Uncharacterized protein</fullName>
    </submittedName>
</protein>
<dbReference type="EMBL" id="BAABET010000003">
    <property type="protein sequence ID" value="GAA4307207.1"/>
    <property type="molecule type" value="Genomic_DNA"/>
</dbReference>
<dbReference type="Proteomes" id="UP001501115">
    <property type="component" value="Unassembled WGS sequence"/>
</dbReference>
<feature type="region of interest" description="Disordered" evidence="1">
    <location>
        <begin position="40"/>
        <end position="92"/>
    </location>
</feature>
<keyword evidence="3" id="KW-1185">Reference proteome</keyword>
<evidence type="ECO:0000313" key="2">
    <source>
        <dbReference type="EMBL" id="GAA4307207.1"/>
    </source>
</evidence>